<keyword evidence="2" id="KW-1185">Reference proteome</keyword>
<evidence type="ECO:0000313" key="1">
    <source>
        <dbReference type="EMBL" id="CDM29920.1"/>
    </source>
</evidence>
<accession>W6Q0U6</accession>
<name>W6Q0U6_PENRF</name>
<protein>
    <submittedName>
        <fullName evidence="1">Genomic scaffold, ProqFM164S02</fullName>
    </submittedName>
</protein>
<dbReference type="AlphaFoldDB" id="W6Q0U6"/>
<reference evidence="1" key="1">
    <citation type="journal article" date="2014" name="Nat. Commun.">
        <title>Multiple recent horizontal transfers of a large genomic region in cheese making fungi.</title>
        <authorList>
            <person name="Cheeseman K."/>
            <person name="Ropars J."/>
            <person name="Renault P."/>
            <person name="Dupont J."/>
            <person name="Gouzy J."/>
            <person name="Branca A."/>
            <person name="Abraham A.L."/>
            <person name="Ceppi M."/>
            <person name="Conseiller E."/>
            <person name="Debuchy R."/>
            <person name="Malagnac F."/>
            <person name="Goarin A."/>
            <person name="Silar P."/>
            <person name="Lacoste S."/>
            <person name="Sallet E."/>
            <person name="Bensimon A."/>
            <person name="Giraud T."/>
            <person name="Brygoo Y."/>
        </authorList>
    </citation>
    <scope>NUCLEOTIDE SEQUENCE [LARGE SCALE GENOMIC DNA]</scope>
    <source>
        <strain evidence="1">FM164</strain>
    </source>
</reference>
<organism evidence="1 2">
    <name type="scientific">Penicillium roqueforti (strain FM164)</name>
    <dbReference type="NCBI Taxonomy" id="1365484"/>
    <lineage>
        <taxon>Eukaryota</taxon>
        <taxon>Fungi</taxon>
        <taxon>Dikarya</taxon>
        <taxon>Ascomycota</taxon>
        <taxon>Pezizomycotina</taxon>
        <taxon>Eurotiomycetes</taxon>
        <taxon>Eurotiomycetidae</taxon>
        <taxon>Eurotiales</taxon>
        <taxon>Aspergillaceae</taxon>
        <taxon>Penicillium</taxon>
    </lineage>
</organism>
<evidence type="ECO:0000313" key="2">
    <source>
        <dbReference type="Proteomes" id="UP000030686"/>
    </source>
</evidence>
<proteinExistence type="predicted"/>
<dbReference type="Proteomes" id="UP000030686">
    <property type="component" value="Unassembled WGS sequence"/>
</dbReference>
<dbReference type="EMBL" id="HG792016">
    <property type="protein sequence ID" value="CDM29920.1"/>
    <property type="molecule type" value="Genomic_DNA"/>
</dbReference>
<gene>
    <name evidence="1" type="ORF">PROQFM164_S02g000069</name>
</gene>
<sequence length="89" mass="9240">MLAPLPLLSGCLPNQCARFPCHNDGPHVRIGVFAAVVAVASVASSLASADVSLGVHLSNVAALSCYPARLLYPQTQPVLLHLAANYCSE</sequence>